<evidence type="ECO:0000256" key="4">
    <source>
        <dbReference type="SAM" id="MobiDB-lite"/>
    </source>
</evidence>
<keyword evidence="3" id="KW-0808">Transferase</keyword>
<sequence length="685" mass="77142">MASKEEKAAVHHDVLMVSFSAQGHINPLLKLGKRLVSKGLHVTLATTEVAQHRMFNSLAATTTTTTSSVSDIQLALFSDGFDMDYDRKANLDHYMETLGKVGPINLSKLIQQHYHDKQKKLCCIISNPFVPWVVDVAIEHGIACAMLWIQPCSLFAIYYRFYNNLNQFPTLEKPDLTVELPGLPILNTQDLPSFVLPSNPFASFPKLFIELFSNMKKYNWVLANSFLELEKEAIDSMSELCPIQPVGPLVPPSLLGQDHESVVDVGIQLWKPEDSCLEWLNNQADSSVIYVSFGSLTVLSAKEMEAIATALKNSKRPFLWVVKKPEFPTADKSGEIPQGFFEETEKQGLIVSWSPQTKVLAHPAIACFITHCGWNSMLETISAGVPVIAYPQWSDQPTNAKLVSDVFKIGSRLGTNEDGVVNSEEVEKCIEEIINCAKSEEYKKNAMELKLAAREAVAGGGSSDHDLETIPEEKADDSKELKEKRKKRKEEDYLCRGHILNALGHTVYNAYRNIGTAKELWTALDNKYRIEEASNQKFLIGNFMDYKMSDSKSIMTQVYELLNAISDLKVAGVNLDESFLVGVIISKLPSSWNGYKKKLKHDEKKHTLESIQRHLRIEEDSRIRESKDEQTDFMSKANVVEDGKSNNYLGPKNTNQFKNHHQNKKKNQKKIKGNCYYCQKPGHMA</sequence>
<name>A0AA39S1S9_ACESA</name>
<evidence type="ECO:0000313" key="6">
    <source>
        <dbReference type="Proteomes" id="UP001168877"/>
    </source>
</evidence>
<dbReference type="PANTHER" id="PTHR11926">
    <property type="entry name" value="GLUCOSYL/GLUCURONOSYL TRANSFERASES"/>
    <property type="match status" value="1"/>
</dbReference>
<keyword evidence="2" id="KW-0328">Glycosyltransferase</keyword>
<reference evidence="5" key="1">
    <citation type="journal article" date="2022" name="Plant J.">
        <title>Strategies of tolerance reflected in two North American maple genomes.</title>
        <authorList>
            <person name="McEvoy S.L."/>
            <person name="Sezen U.U."/>
            <person name="Trouern-Trend A."/>
            <person name="McMahon S.M."/>
            <person name="Schaberg P.G."/>
            <person name="Yang J."/>
            <person name="Wegrzyn J.L."/>
            <person name="Swenson N.G."/>
        </authorList>
    </citation>
    <scope>NUCLEOTIDE SEQUENCE</scope>
    <source>
        <strain evidence="5">NS2018</strain>
    </source>
</reference>
<dbReference type="Proteomes" id="UP001168877">
    <property type="component" value="Unassembled WGS sequence"/>
</dbReference>
<keyword evidence="6" id="KW-1185">Reference proteome</keyword>
<comment type="caution">
    <text evidence="5">The sequence shown here is derived from an EMBL/GenBank/DDBJ whole genome shotgun (WGS) entry which is preliminary data.</text>
</comment>
<feature type="compositionally biased region" description="Basic and acidic residues" evidence="4">
    <location>
        <begin position="463"/>
        <end position="484"/>
    </location>
</feature>
<dbReference type="Pfam" id="PF14223">
    <property type="entry name" value="Retrotran_gag_2"/>
    <property type="match status" value="1"/>
</dbReference>
<feature type="region of interest" description="Disordered" evidence="4">
    <location>
        <begin position="644"/>
        <end position="669"/>
    </location>
</feature>
<accession>A0AA39S1S9</accession>
<evidence type="ECO:0000256" key="3">
    <source>
        <dbReference type="ARBA" id="ARBA00022679"/>
    </source>
</evidence>
<dbReference type="Gene3D" id="3.40.50.2000">
    <property type="entry name" value="Glycogen Phosphorylase B"/>
    <property type="match status" value="2"/>
</dbReference>
<evidence type="ECO:0000313" key="5">
    <source>
        <dbReference type="EMBL" id="KAK0580889.1"/>
    </source>
</evidence>
<dbReference type="SUPFAM" id="SSF53756">
    <property type="entry name" value="UDP-Glycosyltransferase/glycogen phosphorylase"/>
    <property type="match status" value="1"/>
</dbReference>
<dbReference type="InterPro" id="IPR002213">
    <property type="entry name" value="UDP_glucos_trans"/>
</dbReference>
<feature type="region of interest" description="Disordered" evidence="4">
    <location>
        <begin position="459"/>
        <end position="484"/>
    </location>
</feature>
<organism evidence="5 6">
    <name type="scientific">Acer saccharum</name>
    <name type="common">Sugar maple</name>
    <dbReference type="NCBI Taxonomy" id="4024"/>
    <lineage>
        <taxon>Eukaryota</taxon>
        <taxon>Viridiplantae</taxon>
        <taxon>Streptophyta</taxon>
        <taxon>Embryophyta</taxon>
        <taxon>Tracheophyta</taxon>
        <taxon>Spermatophyta</taxon>
        <taxon>Magnoliopsida</taxon>
        <taxon>eudicotyledons</taxon>
        <taxon>Gunneridae</taxon>
        <taxon>Pentapetalae</taxon>
        <taxon>rosids</taxon>
        <taxon>malvids</taxon>
        <taxon>Sapindales</taxon>
        <taxon>Sapindaceae</taxon>
        <taxon>Hippocastanoideae</taxon>
        <taxon>Acereae</taxon>
        <taxon>Acer</taxon>
    </lineage>
</organism>
<evidence type="ECO:0000256" key="1">
    <source>
        <dbReference type="ARBA" id="ARBA00009995"/>
    </source>
</evidence>
<dbReference type="FunFam" id="3.40.50.2000:FF:000019">
    <property type="entry name" value="Glycosyltransferase"/>
    <property type="match status" value="1"/>
</dbReference>
<dbReference type="GO" id="GO:0080043">
    <property type="term" value="F:quercetin 3-O-glucosyltransferase activity"/>
    <property type="evidence" value="ECO:0007669"/>
    <property type="project" value="TreeGrafter"/>
</dbReference>
<dbReference type="FunFam" id="3.40.50.2000:FF:000101">
    <property type="entry name" value="Glycosyltransferase"/>
    <property type="match status" value="1"/>
</dbReference>
<feature type="compositionally biased region" description="Basic residues" evidence="4">
    <location>
        <begin position="658"/>
        <end position="669"/>
    </location>
</feature>
<evidence type="ECO:0000256" key="2">
    <source>
        <dbReference type="ARBA" id="ARBA00022676"/>
    </source>
</evidence>
<dbReference type="InterPro" id="IPR035595">
    <property type="entry name" value="UDP_glycos_trans_CS"/>
</dbReference>
<dbReference type="PROSITE" id="PS00375">
    <property type="entry name" value="UDPGT"/>
    <property type="match status" value="1"/>
</dbReference>
<dbReference type="AlphaFoldDB" id="A0AA39S1S9"/>
<dbReference type="EMBL" id="JAUESC010000384">
    <property type="protein sequence ID" value="KAK0580889.1"/>
    <property type="molecule type" value="Genomic_DNA"/>
</dbReference>
<dbReference type="Pfam" id="PF00201">
    <property type="entry name" value="UDPGT"/>
    <property type="match status" value="1"/>
</dbReference>
<reference evidence="5" key="2">
    <citation type="submission" date="2023-06" db="EMBL/GenBank/DDBJ databases">
        <authorList>
            <person name="Swenson N.G."/>
            <person name="Wegrzyn J.L."/>
            <person name="Mcevoy S.L."/>
        </authorList>
    </citation>
    <scope>NUCLEOTIDE SEQUENCE</scope>
    <source>
        <strain evidence="5">NS2018</strain>
        <tissue evidence="5">Leaf</tissue>
    </source>
</reference>
<dbReference type="CDD" id="cd03784">
    <property type="entry name" value="GT1_Gtf-like"/>
    <property type="match status" value="1"/>
</dbReference>
<proteinExistence type="inferred from homology"/>
<protein>
    <submittedName>
        <fullName evidence="5">Uncharacterized protein</fullName>
    </submittedName>
</protein>
<comment type="similarity">
    <text evidence="1">Belongs to the UDP-glycosyltransferase family.</text>
</comment>
<dbReference type="GO" id="GO:0080044">
    <property type="term" value="F:quercetin 7-O-glucosyltransferase activity"/>
    <property type="evidence" value="ECO:0007669"/>
    <property type="project" value="TreeGrafter"/>
</dbReference>
<gene>
    <name evidence="5" type="ORF">LWI29_007491</name>
</gene>
<dbReference type="PANTHER" id="PTHR11926:SF1441">
    <property type="entry name" value="GLYCOSYLTRANSFERASE"/>
    <property type="match status" value="1"/>
</dbReference>